<comment type="caution">
    <text evidence="1">The sequence shown here is derived from an EMBL/GenBank/DDBJ whole genome shotgun (WGS) entry which is preliminary data.</text>
</comment>
<evidence type="ECO:0000313" key="1">
    <source>
        <dbReference type="EMBL" id="EHD03971.1"/>
    </source>
</evidence>
<gene>
    <name evidence="1" type="ORF">LTSEURB_2230</name>
</gene>
<name>G5RUZ8_SALET</name>
<accession>G5RUZ8</accession>
<dbReference type="Proteomes" id="UP000004776">
    <property type="component" value="Unassembled WGS sequence"/>
</dbReference>
<organism evidence="1 2">
    <name type="scientific">Salmonella enterica subsp. enterica serovar Urbana str. R8-2977</name>
    <dbReference type="NCBI Taxonomy" id="913084"/>
    <lineage>
        <taxon>Bacteria</taxon>
        <taxon>Pseudomonadati</taxon>
        <taxon>Pseudomonadota</taxon>
        <taxon>Gammaproteobacteria</taxon>
        <taxon>Enterobacterales</taxon>
        <taxon>Enterobacteriaceae</taxon>
        <taxon>Salmonella</taxon>
    </lineage>
</organism>
<reference evidence="1 2" key="1">
    <citation type="journal article" date="2011" name="BMC Genomics">
        <title>Genome sequencing reveals diversification of virulence factor content and possible host adaptation in distinct subpopulations of Salmonella enterica.</title>
        <authorList>
            <person name="den Bakker H.C."/>
            <person name="Moreno Switt A.I."/>
            <person name="Govoni G."/>
            <person name="Cummings C.A."/>
            <person name="Ranieri M.L."/>
            <person name="Degoricija L."/>
            <person name="Hoelzer K."/>
            <person name="Rodriguez-Rivera L.D."/>
            <person name="Brown S."/>
            <person name="Bolchacova E."/>
            <person name="Furtado M.R."/>
            <person name="Wiedmann M."/>
        </authorList>
    </citation>
    <scope>NUCLEOTIDE SEQUENCE [LARGE SCALE GENOMIC DNA]</scope>
    <source>
        <strain evidence="1 2">R8-2977</strain>
    </source>
</reference>
<dbReference type="AlphaFoldDB" id="G5RUZ8"/>
<proteinExistence type="predicted"/>
<dbReference type="EMBL" id="AFCW01000879">
    <property type="protein sequence ID" value="EHD03971.1"/>
    <property type="molecule type" value="Genomic_DNA"/>
</dbReference>
<evidence type="ECO:0000313" key="2">
    <source>
        <dbReference type="Proteomes" id="UP000004776"/>
    </source>
</evidence>
<sequence>MIPALADVFSHEQLLTRLPERRRQPYDIRLAVRRRRHHRAYAAIPGT</sequence>
<feature type="non-terminal residue" evidence="1">
    <location>
        <position position="47"/>
    </location>
</feature>
<protein>
    <submittedName>
        <fullName evidence="1">Uncharacterized protein</fullName>
    </submittedName>
</protein>